<dbReference type="EMBL" id="CM047750">
    <property type="protein sequence ID" value="KAJ0007928.1"/>
    <property type="molecule type" value="Genomic_DNA"/>
</dbReference>
<proteinExistence type="predicted"/>
<evidence type="ECO:0000313" key="2">
    <source>
        <dbReference type="Proteomes" id="UP001163603"/>
    </source>
</evidence>
<dbReference type="Proteomes" id="UP001163603">
    <property type="component" value="Chromosome 15"/>
</dbReference>
<comment type="caution">
    <text evidence="1">The sequence shown here is derived from an EMBL/GenBank/DDBJ whole genome shotgun (WGS) entry which is preliminary data.</text>
</comment>
<name>A0ACC0X0W0_9ROSI</name>
<protein>
    <submittedName>
        <fullName evidence="1">Uncharacterized protein</fullName>
    </submittedName>
</protein>
<accession>A0ACC0X0W0</accession>
<keyword evidence="2" id="KW-1185">Reference proteome</keyword>
<sequence length="206" mass="22670">MASSKKWAALISSIASSFYFFLIFFQVPLFRVQCRSGVCTTPIEVTSSQLIANEVFPESVIKALLYPGAFAKAILKSSTIPSYNKLLNLYQLTNLNNASVATDLQRLEILAGSYLSVAGALLGPVRAGRIGLFGTLITLWGLVKEVISLKKHDDIIPTKVVYIYPTMLMAVLCAFLSIRRDLRKIIRCCRASRAVAKSEKSKAKDT</sequence>
<evidence type="ECO:0000313" key="1">
    <source>
        <dbReference type="EMBL" id="KAJ0007928.1"/>
    </source>
</evidence>
<reference evidence="2" key="1">
    <citation type="journal article" date="2023" name="G3 (Bethesda)">
        <title>Genome assembly and association tests identify interacting loci associated with vigor, precocity, and sex in interspecific pistachio rootstocks.</title>
        <authorList>
            <person name="Palmer W."/>
            <person name="Jacygrad E."/>
            <person name="Sagayaradj S."/>
            <person name="Cavanaugh K."/>
            <person name="Han R."/>
            <person name="Bertier L."/>
            <person name="Beede B."/>
            <person name="Kafkas S."/>
            <person name="Golino D."/>
            <person name="Preece J."/>
            <person name="Michelmore R."/>
        </authorList>
    </citation>
    <scope>NUCLEOTIDE SEQUENCE [LARGE SCALE GENOMIC DNA]</scope>
</reference>
<organism evidence="1 2">
    <name type="scientific">Pistacia integerrima</name>
    <dbReference type="NCBI Taxonomy" id="434235"/>
    <lineage>
        <taxon>Eukaryota</taxon>
        <taxon>Viridiplantae</taxon>
        <taxon>Streptophyta</taxon>
        <taxon>Embryophyta</taxon>
        <taxon>Tracheophyta</taxon>
        <taxon>Spermatophyta</taxon>
        <taxon>Magnoliopsida</taxon>
        <taxon>eudicotyledons</taxon>
        <taxon>Gunneridae</taxon>
        <taxon>Pentapetalae</taxon>
        <taxon>rosids</taxon>
        <taxon>malvids</taxon>
        <taxon>Sapindales</taxon>
        <taxon>Anacardiaceae</taxon>
        <taxon>Pistacia</taxon>
    </lineage>
</organism>
<gene>
    <name evidence="1" type="ORF">Pint_30071</name>
</gene>